<gene>
    <name evidence="3" type="ORF">HPBE_LOCUS6124</name>
</gene>
<sequence>MAEAKAEAPCLKQLLDEVTPSADTSDGLMGIADNINMEDVLSVLNQASNGSLGDVLQIIKRLHSHSHEPPNPDELPPWLLLKSEDGDTPPPGDYVQTATPPSACVLLPCPVLPAASSIQNLAQLIEQAEEKVVTTAEAEEESATPPATTSEPPRKRRRRSKQKEVRAPADVVSVKELFLQHPAEFWELFETTKKMVRFLKGEEGPSTTSCVTSTDSGCDSVVAKFLDDANMSKYKSVFARFSMDVMRSLSTDELTRLCRNEADALCIYHSLKIKFSSAPDVSSVVKVFVGEMSACSGDEPIYQMMLLKNQTKEEFVSFLERKGMVDTAVVERFCVPGPGGIRVELSDEIVSSWKDESVFYISIVKGVCRLDPIASSQRRNTRSSTSASS</sequence>
<dbReference type="Proteomes" id="UP000050761">
    <property type="component" value="Unassembled WGS sequence"/>
</dbReference>
<keyword evidence="4" id="KW-1185">Reference proteome</keyword>
<evidence type="ECO:0000259" key="2">
    <source>
        <dbReference type="Pfam" id="PF25416"/>
    </source>
</evidence>
<dbReference type="OrthoDB" id="5806173at2759"/>
<evidence type="ECO:0000313" key="3">
    <source>
        <dbReference type="EMBL" id="VDO67023.1"/>
    </source>
</evidence>
<dbReference type="WBParaSite" id="HPBE_0000612301-mRNA-1">
    <property type="protein sequence ID" value="HPBE_0000612301-mRNA-1"/>
    <property type="gene ID" value="HPBE_0000612301"/>
</dbReference>
<feature type="region of interest" description="Disordered" evidence="1">
    <location>
        <begin position="133"/>
        <end position="166"/>
    </location>
</feature>
<dbReference type="EMBL" id="UZAH01025601">
    <property type="protein sequence ID" value="VDO67023.1"/>
    <property type="molecule type" value="Genomic_DNA"/>
</dbReference>
<organism evidence="3">
    <name type="scientific">Heligmosomoides polygyrus</name>
    <name type="common">Parasitic roundworm</name>
    <dbReference type="NCBI Taxonomy" id="6339"/>
    <lineage>
        <taxon>Eukaryota</taxon>
        <taxon>Metazoa</taxon>
        <taxon>Ecdysozoa</taxon>
        <taxon>Nematoda</taxon>
        <taxon>Chromadorea</taxon>
        <taxon>Rhabditida</taxon>
        <taxon>Rhabditina</taxon>
        <taxon>Rhabditomorpha</taxon>
        <taxon>Strongyloidea</taxon>
        <taxon>Heligmosomidae</taxon>
        <taxon>Heligmosomoides</taxon>
    </lineage>
</organism>
<reference evidence="3 4" key="1">
    <citation type="submission" date="2018-11" db="EMBL/GenBank/DDBJ databases">
        <authorList>
            <consortium name="Pathogen Informatics"/>
        </authorList>
    </citation>
    <scope>NUCLEOTIDE SEQUENCE [LARGE SCALE GENOMIC DNA]</scope>
</reference>
<feature type="domain" description="GRHL1/CP2 C-terminal" evidence="2">
    <location>
        <begin position="296"/>
        <end position="365"/>
    </location>
</feature>
<proteinExistence type="predicted"/>
<dbReference type="InterPro" id="IPR057520">
    <property type="entry name" value="GRHL1/CP2_C"/>
</dbReference>
<accession>A0A3P7YQH7</accession>
<dbReference type="AlphaFoldDB" id="A0A3P7YQH7"/>
<protein>
    <recommendedName>
        <fullName evidence="2">GRHL1/CP2 C-terminal domain-containing protein</fullName>
    </recommendedName>
</protein>
<evidence type="ECO:0000313" key="4">
    <source>
        <dbReference type="Proteomes" id="UP000050761"/>
    </source>
</evidence>
<evidence type="ECO:0000256" key="1">
    <source>
        <dbReference type="SAM" id="MobiDB-lite"/>
    </source>
</evidence>
<evidence type="ECO:0000313" key="5">
    <source>
        <dbReference type="WBParaSite" id="HPBE_0000612301-mRNA-1"/>
    </source>
</evidence>
<name>A0A3P7YQH7_HELPZ</name>
<reference evidence="5" key="2">
    <citation type="submission" date="2019-09" db="UniProtKB">
        <authorList>
            <consortium name="WormBaseParasite"/>
        </authorList>
    </citation>
    <scope>IDENTIFICATION</scope>
</reference>
<dbReference type="Pfam" id="PF25416">
    <property type="entry name" value="GRHL1_C"/>
    <property type="match status" value="1"/>
</dbReference>